<dbReference type="Proteomes" id="UP001501676">
    <property type="component" value="Unassembled WGS sequence"/>
</dbReference>
<comment type="caution">
    <text evidence="2">The sequence shown here is derived from an EMBL/GenBank/DDBJ whole genome shotgun (WGS) entry which is preliminary data.</text>
</comment>
<evidence type="ECO:0000256" key="1">
    <source>
        <dbReference type="SAM" id="MobiDB-lite"/>
    </source>
</evidence>
<organism evidence="2 3">
    <name type="scientific">Cryptosporangium minutisporangium</name>
    <dbReference type="NCBI Taxonomy" id="113569"/>
    <lineage>
        <taxon>Bacteria</taxon>
        <taxon>Bacillati</taxon>
        <taxon>Actinomycetota</taxon>
        <taxon>Actinomycetes</taxon>
        <taxon>Cryptosporangiales</taxon>
        <taxon>Cryptosporangiaceae</taxon>
        <taxon>Cryptosporangium</taxon>
    </lineage>
</organism>
<evidence type="ECO:0008006" key="4">
    <source>
        <dbReference type="Google" id="ProtNLM"/>
    </source>
</evidence>
<proteinExistence type="predicted"/>
<evidence type="ECO:0000313" key="3">
    <source>
        <dbReference type="Proteomes" id="UP001501676"/>
    </source>
</evidence>
<protein>
    <recommendedName>
        <fullName evidence="4">Smu12A</fullName>
    </recommendedName>
</protein>
<feature type="region of interest" description="Disordered" evidence="1">
    <location>
        <begin position="182"/>
        <end position="208"/>
    </location>
</feature>
<reference evidence="3" key="1">
    <citation type="journal article" date="2019" name="Int. J. Syst. Evol. Microbiol.">
        <title>The Global Catalogue of Microorganisms (GCM) 10K type strain sequencing project: providing services to taxonomists for standard genome sequencing and annotation.</title>
        <authorList>
            <consortium name="The Broad Institute Genomics Platform"/>
            <consortium name="The Broad Institute Genome Sequencing Center for Infectious Disease"/>
            <person name="Wu L."/>
            <person name="Ma J."/>
        </authorList>
    </citation>
    <scope>NUCLEOTIDE SEQUENCE [LARGE SCALE GENOMIC DNA]</scope>
    <source>
        <strain evidence="3">JCM 9458</strain>
    </source>
</reference>
<dbReference type="RefSeq" id="WP_345727798.1">
    <property type="nucleotide sequence ID" value="NZ_BAAAYN010000012.1"/>
</dbReference>
<keyword evidence="3" id="KW-1185">Reference proteome</keyword>
<name>A0ABP6SVC0_9ACTN</name>
<accession>A0ABP6SVC0</accession>
<feature type="compositionally biased region" description="Low complexity" evidence="1">
    <location>
        <begin position="182"/>
        <end position="199"/>
    </location>
</feature>
<sequence>MRGQGRGFGRSGGWQQADLPPAEDAHAWFAGRLPNGWFVGPPEVAVDRDEILVVGTLPVEHAADASDADRAAHEAGLIARFREETRDARIRVAREGEHRYGRKVSWGAVAGSTRELFTTHSAPVMTRLRQPERQVLDTLVDAGVARSRSDALAWCVRLVGRNADEWLDQLRAAMSEVDRVRAAGPDAAGPDAAGADAAGADGGAEATG</sequence>
<dbReference type="EMBL" id="BAAAYN010000012">
    <property type="protein sequence ID" value="GAA3385781.1"/>
    <property type="molecule type" value="Genomic_DNA"/>
</dbReference>
<gene>
    <name evidence="2" type="ORF">GCM10020369_20650</name>
</gene>
<evidence type="ECO:0000313" key="2">
    <source>
        <dbReference type="EMBL" id="GAA3385781.1"/>
    </source>
</evidence>